<evidence type="ECO:0000313" key="3">
    <source>
        <dbReference type="Proteomes" id="UP000823750"/>
    </source>
</evidence>
<protein>
    <submittedName>
        <fullName evidence="2">Uncharacterized protein</fullName>
    </submittedName>
</protein>
<proteinExistence type="predicted"/>
<gene>
    <name evidence="2" type="ORF">IAB78_07705</name>
</gene>
<sequence>MKKIPARMSGNSRPVMRDILFYGVLPYIIVSALALFFVSCEELDNDIEKHGGGQDTASVSLEEVAALLSEMPIGAGQMQEVYDAVNSSSANGYDEEYTMRDLFRLPGAGVGDDRLPEGMKSSGEYSRPMRDLIREHLHLRQEALTRSGGVPAMSPDDFIAALESSDIQIYWPFSENWDGQQFPIITFDPLDGAETNVGYRLSEDQHGQRYVEEIIVDEELASKETVWVVNLNDDSGYDSLELLRRQDPEWGNGGGTVIVKPQHTIKTSLYGAATGVAEDAGDGTVPEDGESPVRTLLLKEFTMLRNYDSWFAGASEFFVKMGAVENFTASTEAELKLYTPTVTDFMIVVKRKHKGVPQPFNAILVSDWTDQLSQCAFMIIEDDGGTRTSWNCSALVRIASKSYGVEISIPVNTRDDIVWRGQLSSRYIMANSNVTGHFGDVDLKFEVL</sequence>
<evidence type="ECO:0000313" key="2">
    <source>
        <dbReference type="EMBL" id="MBO8486292.1"/>
    </source>
</evidence>
<keyword evidence="1" id="KW-0472">Membrane</keyword>
<feature type="transmembrane region" description="Helical" evidence="1">
    <location>
        <begin position="20"/>
        <end position="38"/>
    </location>
</feature>
<organism evidence="2 3">
    <name type="scientific">Candidatus Cryptobacteroides excrementavium</name>
    <dbReference type="NCBI Taxonomy" id="2840759"/>
    <lineage>
        <taxon>Bacteria</taxon>
        <taxon>Pseudomonadati</taxon>
        <taxon>Bacteroidota</taxon>
        <taxon>Bacteroidia</taxon>
        <taxon>Bacteroidales</taxon>
        <taxon>Candidatus Cryptobacteroides</taxon>
    </lineage>
</organism>
<dbReference type="EMBL" id="JADILX010000116">
    <property type="protein sequence ID" value="MBO8486292.1"/>
    <property type="molecule type" value="Genomic_DNA"/>
</dbReference>
<evidence type="ECO:0000256" key="1">
    <source>
        <dbReference type="SAM" id="Phobius"/>
    </source>
</evidence>
<dbReference type="AlphaFoldDB" id="A0A9D9J5M9"/>
<accession>A0A9D9J5M9</accession>
<name>A0A9D9J5M9_9BACT</name>
<keyword evidence="1" id="KW-1133">Transmembrane helix</keyword>
<keyword evidence="1" id="KW-0812">Transmembrane</keyword>
<comment type="caution">
    <text evidence="2">The sequence shown here is derived from an EMBL/GenBank/DDBJ whole genome shotgun (WGS) entry which is preliminary data.</text>
</comment>
<reference evidence="2" key="2">
    <citation type="journal article" date="2021" name="PeerJ">
        <title>Extensive microbial diversity within the chicken gut microbiome revealed by metagenomics and culture.</title>
        <authorList>
            <person name="Gilroy R."/>
            <person name="Ravi A."/>
            <person name="Getino M."/>
            <person name="Pursley I."/>
            <person name="Horton D.L."/>
            <person name="Alikhan N.F."/>
            <person name="Baker D."/>
            <person name="Gharbi K."/>
            <person name="Hall N."/>
            <person name="Watson M."/>
            <person name="Adriaenssens E.M."/>
            <person name="Foster-Nyarko E."/>
            <person name="Jarju S."/>
            <person name="Secka A."/>
            <person name="Antonio M."/>
            <person name="Oren A."/>
            <person name="Chaudhuri R.R."/>
            <person name="La Ragione R."/>
            <person name="Hildebrand F."/>
            <person name="Pallen M.J."/>
        </authorList>
    </citation>
    <scope>NUCLEOTIDE SEQUENCE</scope>
    <source>
        <strain evidence="2">B2-16538</strain>
    </source>
</reference>
<dbReference type="Proteomes" id="UP000823750">
    <property type="component" value="Unassembled WGS sequence"/>
</dbReference>
<reference evidence="2" key="1">
    <citation type="submission" date="2020-10" db="EMBL/GenBank/DDBJ databases">
        <authorList>
            <person name="Gilroy R."/>
        </authorList>
    </citation>
    <scope>NUCLEOTIDE SEQUENCE</scope>
    <source>
        <strain evidence="2">B2-16538</strain>
    </source>
</reference>